<evidence type="ECO:0000313" key="2">
    <source>
        <dbReference type="Proteomes" id="UP000225706"/>
    </source>
</evidence>
<keyword evidence="2" id="KW-1185">Reference proteome</keyword>
<accession>A0A2B4S8Z6</accession>
<organism evidence="1 2">
    <name type="scientific">Stylophora pistillata</name>
    <name type="common">Smooth cauliflower coral</name>
    <dbReference type="NCBI Taxonomy" id="50429"/>
    <lineage>
        <taxon>Eukaryota</taxon>
        <taxon>Metazoa</taxon>
        <taxon>Cnidaria</taxon>
        <taxon>Anthozoa</taxon>
        <taxon>Hexacorallia</taxon>
        <taxon>Scleractinia</taxon>
        <taxon>Astrocoeniina</taxon>
        <taxon>Pocilloporidae</taxon>
        <taxon>Stylophora</taxon>
    </lineage>
</organism>
<gene>
    <name evidence="1" type="ORF">AWC38_SpisGene10317</name>
</gene>
<reference evidence="2" key="1">
    <citation type="journal article" date="2017" name="bioRxiv">
        <title>Comparative analysis of the genomes of Stylophora pistillata and Acropora digitifera provides evidence for extensive differences between species of corals.</title>
        <authorList>
            <person name="Voolstra C.R."/>
            <person name="Li Y."/>
            <person name="Liew Y.J."/>
            <person name="Baumgarten S."/>
            <person name="Zoccola D."/>
            <person name="Flot J.-F."/>
            <person name="Tambutte S."/>
            <person name="Allemand D."/>
            <person name="Aranda M."/>
        </authorList>
    </citation>
    <scope>NUCLEOTIDE SEQUENCE [LARGE SCALE GENOMIC DNA]</scope>
</reference>
<proteinExistence type="predicted"/>
<sequence length="216" mass="25166">MDELLDIMEFHSDDDSLIRVIRDADQYLIDFVPDENDYDRRTWELRTMPSSIHTRPWSAACQVVCMLYDLRVDATTGDLDHNLNTMKDLTGIREAPTLEIKQAQTEVFDAFTNYLRVIKESAKPLGVTKDLEEYPAHACVVLDEVISCVDERAKMTYLEKNRTRITHSVLDTPADASDDEKRFREVYNGVMLAFDEFVRYCEDKPLPRDSFDRRQI</sequence>
<name>A0A2B4S8Z6_STYPI</name>
<evidence type="ECO:0000313" key="1">
    <source>
        <dbReference type="EMBL" id="PFX25067.1"/>
    </source>
</evidence>
<protein>
    <submittedName>
        <fullName evidence="1">Uncharacterized protein</fullName>
    </submittedName>
</protein>
<dbReference type="EMBL" id="LSMT01000160">
    <property type="protein sequence ID" value="PFX25067.1"/>
    <property type="molecule type" value="Genomic_DNA"/>
</dbReference>
<dbReference type="AlphaFoldDB" id="A0A2B4S8Z6"/>
<comment type="caution">
    <text evidence="1">The sequence shown here is derived from an EMBL/GenBank/DDBJ whole genome shotgun (WGS) entry which is preliminary data.</text>
</comment>
<dbReference type="Proteomes" id="UP000225706">
    <property type="component" value="Unassembled WGS sequence"/>
</dbReference>